<dbReference type="EMBL" id="FN392321">
    <property type="protein sequence ID" value="CAY70015.1"/>
    <property type="molecule type" value="Genomic_DNA"/>
</dbReference>
<dbReference type="SMART" id="SM00066">
    <property type="entry name" value="GAL4"/>
    <property type="match status" value="1"/>
</dbReference>
<dbReference type="GO" id="GO:0008270">
    <property type="term" value="F:zinc ion binding"/>
    <property type="evidence" value="ECO:0007669"/>
    <property type="project" value="InterPro"/>
</dbReference>
<dbReference type="Pfam" id="PF00172">
    <property type="entry name" value="Zn_clus"/>
    <property type="match status" value="1"/>
</dbReference>
<dbReference type="eggNOG" id="ENOG502S6GG">
    <property type="taxonomic scope" value="Eukaryota"/>
</dbReference>
<evidence type="ECO:0000313" key="3">
    <source>
        <dbReference type="EMBL" id="CAY70015.1"/>
    </source>
</evidence>
<dbReference type="OrthoDB" id="10067394at2759"/>
<dbReference type="RefSeq" id="XP_002492295.1">
    <property type="nucleotide sequence ID" value="XM_002492250.1"/>
</dbReference>
<keyword evidence="4" id="KW-1185">Reference proteome</keyword>
<dbReference type="GeneID" id="8199368"/>
<dbReference type="AlphaFoldDB" id="C4R3I0"/>
<dbReference type="GO" id="GO:0000981">
    <property type="term" value="F:DNA-binding transcription factor activity, RNA polymerase II-specific"/>
    <property type="evidence" value="ECO:0007669"/>
    <property type="project" value="InterPro"/>
</dbReference>
<evidence type="ECO:0000256" key="1">
    <source>
        <dbReference type="SAM" id="MobiDB-lite"/>
    </source>
</evidence>
<proteinExistence type="predicted"/>
<gene>
    <name evidence="3" type="ordered locus">PAS_chr3_0084</name>
</gene>
<feature type="domain" description="Zn(2)-C6 fungal-type" evidence="2">
    <location>
        <begin position="19"/>
        <end position="59"/>
    </location>
</feature>
<name>C4R3I0_KOMPG</name>
<feature type="region of interest" description="Disordered" evidence="1">
    <location>
        <begin position="127"/>
        <end position="191"/>
    </location>
</feature>
<dbReference type="InterPro" id="IPR001138">
    <property type="entry name" value="Zn2Cys6_DnaBD"/>
</dbReference>
<feature type="region of interest" description="Disordered" evidence="1">
    <location>
        <begin position="218"/>
        <end position="257"/>
    </location>
</feature>
<dbReference type="PANTHER" id="PTHR47431:SF1">
    <property type="entry name" value="ZN(II)2CYS6 TRANSCRIPTION FACTOR (EUROFUNG)"/>
    <property type="match status" value="1"/>
</dbReference>
<evidence type="ECO:0000313" key="4">
    <source>
        <dbReference type="Proteomes" id="UP000000314"/>
    </source>
</evidence>
<dbReference type="OMA" id="FLAEKYW"/>
<dbReference type="CDD" id="cd00067">
    <property type="entry name" value="GAL4"/>
    <property type="match status" value="1"/>
</dbReference>
<dbReference type="HOGENOM" id="CLU_284402_0_0_1"/>
<feature type="compositionally biased region" description="Polar residues" evidence="1">
    <location>
        <begin position="247"/>
        <end position="257"/>
    </location>
</feature>
<dbReference type="KEGG" id="ppa:PAS_chr3_0084"/>
<dbReference type="InParanoid" id="C4R3I0"/>
<sequence>MLSVTPESKSGKKIVAKRACLACREKKIKCDGEPMRAGKEADIIYPCTNCALCHTKCIFIPSNRGGRRKKGVSKVANSDFKKTTRGLPQEGSVHNYDVDTEAFPYNYSLHSPESLKMQRLYPESLGHNQDARRSSYDRISSTHSQLSPNTSHHPQDYPTIAHPGQYPNFNLPLPQSGRPGNVYTAPPMRVSSSTGALPLKSVPLKYSAQQYVGFHPPFVGPHPSREDPIDSTDSVTTMSYRDHTPHFQRTPSSLSSSRYYDQTSSWLRTQSHYGSNSPIDDSFLKPRKSLSSHSAAVKPRNSTLVMTSDSELELYEFPSWEITSYFIDLYYKYIHPARSLMPSKAEFLKSISFPMHASLLHSLILTCCTHADPKIVRSHTFRNPKHWYNLTEKYWPEMDLKCSLMSLTMLSETLSGYKFFRESIDGFQRASNLVKLNNMLASYTSMPDSQWKELVQISSTRQLMDRESFVRSIWLLYRLAIFHRLNEGDPFKPRPELTMEYPNDLEFPMSDESFFNSFSNKDSDSEIKKPVTWEDVSSAIDYSITTDKDEVTLPNSFENYAPAVSFFSTKVLSDVMDLIYRGICTLESKVTLFNSKLNALEKLSRNVYRIESVVVDRDVHSKVMLINCTTLTGLFQIHLSRSILHTPICGELLLFKRCLHKAMLESQKQNLVSEDILNSFLEALRSADENQWRSLVPVIMSASGLVKLLELGQGVVDHKGTDLQGQILPVVVGPTSLEPAIDIGVVDSDDEPVLKSKPWWHYAVSGIGAKRSGSVSTEPDVANAWVQYPLFASIPLCYATYHSASLLVLSKFVDIQLSTEDTANFNLKNNQVAIDFCVYGKRKVSLLSDDEKHDDKSGEILTRKITVPVLQTHADIILKCWNSDILLEHMRLFAKFLQVQGKYYPIYNNAYQNCQALTNFLEDKFLPNL</sequence>
<dbReference type="Gene3D" id="4.10.240.10">
    <property type="entry name" value="Zn(2)-C6 fungal-type DNA-binding domain"/>
    <property type="match status" value="1"/>
</dbReference>
<dbReference type="Proteomes" id="UP000000314">
    <property type="component" value="Chromosome 3"/>
</dbReference>
<dbReference type="SUPFAM" id="SSF57701">
    <property type="entry name" value="Zn2/Cys6 DNA-binding domain"/>
    <property type="match status" value="1"/>
</dbReference>
<evidence type="ECO:0000259" key="2">
    <source>
        <dbReference type="PROSITE" id="PS50048"/>
    </source>
</evidence>
<organism evidence="3 4">
    <name type="scientific">Komagataella phaffii (strain GS115 / ATCC 20864)</name>
    <name type="common">Yeast</name>
    <name type="synonym">Pichia pastoris</name>
    <dbReference type="NCBI Taxonomy" id="644223"/>
    <lineage>
        <taxon>Eukaryota</taxon>
        <taxon>Fungi</taxon>
        <taxon>Dikarya</taxon>
        <taxon>Ascomycota</taxon>
        <taxon>Saccharomycotina</taxon>
        <taxon>Pichiomycetes</taxon>
        <taxon>Pichiales</taxon>
        <taxon>Pichiaceae</taxon>
        <taxon>Komagataella</taxon>
    </lineage>
</organism>
<feature type="compositionally biased region" description="Polar residues" evidence="1">
    <location>
        <begin position="137"/>
        <end position="152"/>
    </location>
</feature>
<dbReference type="PANTHER" id="PTHR47431">
    <property type="entry name" value="ZN(II)2CYS6 TRANSCRIPTION FACTOR (EUROFUNG)-RELATED"/>
    <property type="match status" value="1"/>
</dbReference>
<protein>
    <recommendedName>
        <fullName evidence="2">Zn(2)-C6 fungal-type domain-containing protein</fullName>
    </recommendedName>
</protein>
<accession>C4R3I0</accession>
<dbReference type="InterPro" id="IPR036864">
    <property type="entry name" value="Zn2-C6_fun-type_DNA-bd_sf"/>
</dbReference>
<dbReference type="STRING" id="644223.C4R3I0"/>
<dbReference type="PROSITE" id="PS50048">
    <property type="entry name" value="ZN2_CY6_FUNGAL_2"/>
    <property type="match status" value="1"/>
</dbReference>
<reference evidence="3 4" key="1">
    <citation type="journal article" date="2009" name="Nat. Biotechnol.">
        <title>Genome sequence of the recombinant protein production host Pichia pastoris.</title>
        <authorList>
            <person name="De Schutter K."/>
            <person name="Lin Y.C."/>
            <person name="Tiels P."/>
            <person name="Van Hecke A."/>
            <person name="Glinka S."/>
            <person name="Weber-Lehmann J."/>
            <person name="Rouze P."/>
            <person name="Van de Peer Y."/>
            <person name="Callewaert N."/>
        </authorList>
    </citation>
    <scope>NUCLEOTIDE SEQUENCE [LARGE SCALE GENOMIC DNA]</scope>
    <source>
        <strain evidence="4">GS115 / ATCC 20864</strain>
    </source>
</reference>